<dbReference type="InterPro" id="IPR007050">
    <property type="entry name" value="HTH_bacterioopsin"/>
</dbReference>
<evidence type="ECO:0000256" key="3">
    <source>
        <dbReference type="SAM" id="MobiDB-lite"/>
    </source>
</evidence>
<feature type="region of interest" description="Disordered" evidence="3">
    <location>
        <begin position="216"/>
        <end position="318"/>
    </location>
</feature>
<organism evidence="6 7">
    <name type="scientific">Natrialba hulunbeirensis JCM 10989</name>
    <dbReference type="NCBI Taxonomy" id="1227493"/>
    <lineage>
        <taxon>Archaea</taxon>
        <taxon>Methanobacteriati</taxon>
        <taxon>Methanobacteriota</taxon>
        <taxon>Stenosarchaea group</taxon>
        <taxon>Halobacteria</taxon>
        <taxon>Halobacteriales</taxon>
        <taxon>Natrialbaceae</taxon>
        <taxon>Natrialba</taxon>
    </lineage>
</organism>
<dbReference type="OrthoDB" id="167456at2157"/>
<dbReference type="AlphaFoldDB" id="M0A6F4"/>
<evidence type="ECO:0000256" key="2">
    <source>
        <dbReference type="ARBA" id="ARBA00023163"/>
    </source>
</evidence>
<proteinExistence type="predicted"/>
<dbReference type="Pfam" id="PF15915">
    <property type="entry name" value="BAT"/>
    <property type="match status" value="1"/>
</dbReference>
<evidence type="ECO:0000256" key="1">
    <source>
        <dbReference type="ARBA" id="ARBA00023015"/>
    </source>
</evidence>
<comment type="caution">
    <text evidence="6">The sequence shown here is derived from an EMBL/GenBank/DDBJ whole genome shotgun (WGS) entry which is preliminary data.</text>
</comment>
<feature type="compositionally biased region" description="Polar residues" evidence="3">
    <location>
        <begin position="296"/>
        <end position="310"/>
    </location>
</feature>
<dbReference type="PATRIC" id="fig|1227493.4.peg.599"/>
<keyword evidence="1" id="KW-0805">Transcription regulation</keyword>
<dbReference type="Pfam" id="PF04967">
    <property type="entry name" value="HTH_10"/>
    <property type="match status" value="1"/>
</dbReference>
<protein>
    <submittedName>
        <fullName evidence="6">Bacterio-opsin activator HTH domain-containing protein</fullName>
    </submittedName>
</protein>
<feature type="compositionally biased region" description="Acidic residues" evidence="3">
    <location>
        <begin position="239"/>
        <end position="248"/>
    </location>
</feature>
<accession>M0A6F4</accession>
<evidence type="ECO:0000259" key="4">
    <source>
        <dbReference type="Pfam" id="PF04967"/>
    </source>
</evidence>
<evidence type="ECO:0000313" key="6">
    <source>
        <dbReference type="EMBL" id="ELY94134.1"/>
    </source>
</evidence>
<name>M0A6F4_9EURY</name>
<feature type="compositionally biased region" description="Polar residues" evidence="3">
    <location>
        <begin position="223"/>
        <end position="235"/>
    </location>
</feature>
<dbReference type="PANTHER" id="PTHR34236:SF1">
    <property type="entry name" value="DIMETHYL SULFOXIDE REDUCTASE TRANSCRIPTIONAL ACTIVATOR"/>
    <property type="match status" value="1"/>
</dbReference>
<reference evidence="6 7" key="1">
    <citation type="journal article" date="2014" name="PLoS Genet.">
        <title>Phylogenetically driven sequencing of extremely halophilic archaea reveals strategies for static and dynamic osmo-response.</title>
        <authorList>
            <person name="Becker E.A."/>
            <person name="Seitzer P.M."/>
            <person name="Tritt A."/>
            <person name="Larsen D."/>
            <person name="Krusor M."/>
            <person name="Yao A.I."/>
            <person name="Wu D."/>
            <person name="Madern D."/>
            <person name="Eisen J.A."/>
            <person name="Darling A.E."/>
            <person name="Facciotti M.T."/>
        </authorList>
    </citation>
    <scope>NUCLEOTIDE SEQUENCE [LARGE SCALE GENOMIC DNA]</scope>
    <source>
        <strain evidence="6 7">JCM 10989</strain>
    </source>
</reference>
<evidence type="ECO:0000313" key="7">
    <source>
        <dbReference type="Proteomes" id="UP000011519"/>
    </source>
</evidence>
<sequence length="318" mass="34069">MSVIATVAVPATTFPLGSVLDTAGTGDATVSIETTIPTNEGVIPYLWVPGDVADAVVTTLESRSTVAGVSIIDEFDDTVLVEIEWATTVNGILASIQESDALVTNAMGTADQWTFRLRFPSYDSLSAFYTACVKREIPIELLQLHEAVGASDDQRFGLTTAQRELIIAAYESGYFDVPRETTLVELGHELGISDSAVSQRLRRGLSTLIGSTLAIDPHHTQTEDSGYSSTTAVNPDTTVSDDTESEVSSDERETEQYEYEYSDESTPTAEGKDTVDESARTGSDSADEREGGGPEIQSNESDGSNRSGGPNRSDRSQE</sequence>
<keyword evidence="7" id="KW-1185">Reference proteome</keyword>
<evidence type="ECO:0000259" key="5">
    <source>
        <dbReference type="Pfam" id="PF15915"/>
    </source>
</evidence>
<dbReference type="InterPro" id="IPR031803">
    <property type="entry name" value="BAT_GAF/HTH-assoc"/>
</dbReference>
<gene>
    <name evidence="6" type="ORF">C483_03180</name>
</gene>
<keyword evidence="2" id="KW-0804">Transcription</keyword>
<feature type="domain" description="Bacterioopsin transcriptional activator GAF and HTH associated" evidence="5">
    <location>
        <begin position="21"/>
        <end position="147"/>
    </location>
</feature>
<feature type="compositionally biased region" description="Basic and acidic residues" evidence="3">
    <location>
        <begin position="270"/>
        <end position="279"/>
    </location>
</feature>
<feature type="domain" description="HTH bat-type" evidence="4">
    <location>
        <begin position="158"/>
        <end position="209"/>
    </location>
</feature>
<dbReference type="EMBL" id="AOIM01000012">
    <property type="protein sequence ID" value="ELY94134.1"/>
    <property type="molecule type" value="Genomic_DNA"/>
</dbReference>
<dbReference type="PANTHER" id="PTHR34236">
    <property type="entry name" value="DIMETHYL SULFOXIDE REDUCTASE TRANSCRIPTIONAL ACTIVATOR"/>
    <property type="match status" value="1"/>
</dbReference>
<dbReference type="CDD" id="cd06171">
    <property type="entry name" value="Sigma70_r4"/>
    <property type="match status" value="1"/>
</dbReference>
<dbReference type="Proteomes" id="UP000011519">
    <property type="component" value="Unassembled WGS sequence"/>
</dbReference>
<dbReference type="RefSeq" id="WP_006651889.1">
    <property type="nucleotide sequence ID" value="NZ_AOIM01000012.1"/>
</dbReference>